<evidence type="ECO:0000313" key="1">
    <source>
        <dbReference type="EMBL" id="XCM39595.1"/>
    </source>
</evidence>
<gene>
    <name evidence="1" type="ORF">ABWT76_002539</name>
</gene>
<protein>
    <submittedName>
        <fullName evidence="1">Uncharacterized protein</fullName>
    </submittedName>
</protein>
<reference evidence="1" key="1">
    <citation type="submission" date="2024-07" db="EMBL/GenBank/DDBJ databases">
        <authorList>
            <person name="Kim Y.J."/>
            <person name="Jeong J.Y."/>
        </authorList>
    </citation>
    <scope>NUCLEOTIDE SEQUENCE</scope>
    <source>
        <strain evidence="1">GIHE-MW2</strain>
    </source>
</reference>
<dbReference type="AlphaFoldDB" id="A0AAU8JN65"/>
<name>A0AAU8JN65_9CYAN</name>
<proteinExistence type="predicted"/>
<dbReference type="RefSeq" id="WP_190880810.1">
    <property type="nucleotide sequence ID" value="NZ_CP159837.1"/>
</dbReference>
<dbReference type="EMBL" id="CP159837">
    <property type="protein sequence ID" value="XCM39595.1"/>
    <property type="molecule type" value="Genomic_DNA"/>
</dbReference>
<organism evidence="1">
    <name type="scientific">Planktothricoides raciborskii GIHE-MW2</name>
    <dbReference type="NCBI Taxonomy" id="2792601"/>
    <lineage>
        <taxon>Bacteria</taxon>
        <taxon>Bacillati</taxon>
        <taxon>Cyanobacteriota</taxon>
        <taxon>Cyanophyceae</taxon>
        <taxon>Oscillatoriophycideae</taxon>
        <taxon>Oscillatoriales</taxon>
        <taxon>Oscillatoriaceae</taxon>
        <taxon>Planktothricoides</taxon>
    </lineage>
</organism>
<sequence length="61" mass="7139">MGDRVITPMPGRSISADKLSEKTKDLWRKCFAPTGCFICDKMRRFVLWGKERSLFCQIVER</sequence>
<accession>A0AAU8JN65</accession>